<dbReference type="InterPro" id="IPR012910">
    <property type="entry name" value="Plug_dom"/>
</dbReference>
<dbReference type="GO" id="GO:0006826">
    <property type="term" value="P:iron ion transport"/>
    <property type="evidence" value="ECO:0007669"/>
    <property type="project" value="UniProtKB-KW"/>
</dbReference>
<keyword evidence="17" id="KW-1185">Reference proteome</keyword>
<evidence type="ECO:0000256" key="10">
    <source>
        <dbReference type="ARBA" id="ARBA00023237"/>
    </source>
</evidence>
<evidence type="ECO:0000313" key="17">
    <source>
        <dbReference type="Proteomes" id="UP000037939"/>
    </source>
</evidence>
<accession>A0A0N0GR19</accession>
<evidence type="ECO:0000259" key="14">
    <source>
        <dbReference type="Pfam" id="PF00593"/>
    </source>
</evidence>
<comment type="similarity">
    <text evidence="11 12">Belongs to the TonB-dependent receptor family.</text>
</comment>
<dbReference type="PANTHER" id="PTHR32552:SF81">
    <property type="entry name" value="TONB-DEPENDENT OUTER MEMBRANE RECEPTOR"/>
    <property type="match status" value="1"/>
</dbReference>
<evidence type="ECO:0000256" key="1">
    <source>
        <dbReference type="ARBA" id="ARBA00004571"/>
    </source>
</evidence>
<dbReference type="PANTHER" id="PTHR32552">
    <property type="entry name" value="FERRICHROME IRON RECEPTOR-RELATED"/>
    <property type="match status" value="1"/>
</dbReference>
<keyword evidence="9 11" id="KW-0472">Membrane</keyword>
<evidence type="ECO:0000256" key="12">
    <source>
        <dbReference type="RuleBase" id="RU003357"/>
    </source>
</evidence>
<feature type="domain" description="TonB-dependent receptor-like beta-barrel" evidence="14">
    <location>
        <begin position="257"/>
        <end position="684"/>
    </location>
</feature>
<feature type="domain" description="TonB-dependent receptor plug" evidence="15">
    <location>
        <begin position="57"/>
        <end position="164"/>
    </location>
</feature>
<keyword evidence="13" id="KW-0732">Signal</keyword>
<gene>
    <name evidence="16" type="primary">fyuA_2</name>
    <name evidence="16" type="ORF">WG78_00180</name>
</gene>
<evidence type="ECO:0000256" key="6">
    <source>
        <dbReference type="ARBA" id="ARBA00023004"/>
    </source>
</evidence>
<dbReference type="InterPro" id="IPR039426">
    <property type="entry name" value="TonB-dep_rcpt-like"/>
</dbReference>
<evidence type="ECO:0000256" key="4">
    <source>
        <dbReference type="ARBA" id="ARBA00022496"/>
    </source>
</evidence>
<dbReference type="Pfam" id="PF07715">
    <property type="entry name" value="Plug"/>
    <property type="match status" value="1"/>
</dbReference>
<dbReference type="CDD" id="cd01347">
    <property type="entry name" value="ligand_gated_channel"/>
    <property type="match status" value="1"/>
</dbReference>
<proteinExistence type="inferred from homology"/>
<keyword evidence="7" id="KW-0406">Ion transport</keyword>
<dbReference type="InterPro" id="IPR036942">
    <property type="entry name" value="Beta-barrel_TonB_sf"/>
</dbReference>
<dbReference type="PATRIC" id="fig|857265.3.peg.37"/>
<evidence type="ECO:0000256" key="11">
    <source>
        <dbReference type="PROSITE-ProRule" id="PRU01360"/>
    </source>
</evidence>
<protein>
    <submittedName>
        <fullName evidence="16">Pesticin receptor</fullName>
    </submittedName>
</protein>
<sequence>MINSERLSGRASGAFAPKPAAVYIAVLAALASPAFAADSADTIPDVTVTAQHKEESLQKTPIAISAFSEQQLEDQGIDSVRDLAGRVPNLNMPRASISYSTQTYSLRGIGESDPIQESAVAVYADDLYIPRAISSMLDFNDVQQVEVLRGPQGTLYGRNSSAGAVRVITADPDETTRGYVQVSGGNYNAANLRALVSGPIKDDVLFGSASIIRLTRDGTSWDPTRGQDVNNVDITAFRGKLRAKPDEQWDVQLTINALVDRSDTTSYTPRNQGPGTYNPYLTLSSLSPENGLNQGSAVLRAIDQINDHLQFKSVTAYSAFNQPVDYDNSGQAAVIQQNLIHYKQHYFTQEFQLNGNYDRFDFSTGLFFYHENFLADRNNNTYSVASNKVSRFGEYSTTVTDSVALYGQGDYKITDQWRATLGLRFTEEKKDFDYSHLFLNAQQQVTGTDFQTSDNHRWSSFTPKIGVDYQWTPVINQYAYIARGFKAGGYDNRAPSALAATTPFSPETVTTYETGVKSDWLNRKLRVNADVFYNDYSDLQATALDPSTGVSQRFNAAGAHTWGVELETSARPVTGLSISANVAYLHAVYDDFVNAGGAGTNAAGKDLTYSPTWNASAAIGYVLPISSLPGAWKVNADIQFQTSSYANPMNTDPFKIPTQKFINANTSYTSADGHWVTTFSVSNLLNDAFVQSASYTPGTTANYANYNAPRTFLLSEQYNF</sequence>
<comment type="subcellular location">
    <subcellularLocation>
        <location evidence="1 11">Cell outer membrane</location>
        <topology evidence="1 11">Multi-pass membrane protein</topology>
    </subcellularLocation>
</comment>
<dbReference type="OrthoDB" id="8732650at2"/>
<evidence type="ECO:0000256" key="7">
    <source>
        <dbReference type="ARBA" id="ARBA00023065"/>
    </source>
</evidence>
<evidence type="ECO:0000256" key="3">
    <source>
        <dbReference type="ARBA" id="ARBA00022452"/>
    </source>
</evidence>
<feature type="chain" id="PRO_5005849798" evidence="13">
    <location>
        <begin position="37"/>
        <end position="720"/>
    </location>
</feature>
<dbReference type="PROSITE" id="PS52016">
    <property type="entry name" value="TONB_DEPENDENT_REC_3"/>
    <property type="match status" value="1"/>
</dbReference>
<dbReference type="AlphaFoldDB" id="A0A0N0GR19"/>
<keyword evidence="10 11" id="KW-0998">Cell outer membrane</keyword>
<evidence type="ECO:0000256" key="2">
    <source>
        <dbReference type="ARBA" id="ARBA00022448"/>
    </source>
</evidence>
<dbReference type="STRING" id="857265.WG78_00180"/>
<feature type="signal peptide" evidence="13">
    <location>
        <begin position="1"/>
        <end position="36"/>
    </location>
</feature>
<keyword evidence="2 11" id="KW-0813">Transport</keyword>
<keyword evidence="5 11" id="KW-0812">Transmembrane</keyword>
<organism evidence="16 17">
    <name type="scientific">Amantichitinum ursilacus</name>
    <dbReference type="NCBI Taxonomy" id="857265"/>
    <lineage>
        <taxon>Bacteria</taxon>
        <taxon>Pseudomonadati</taxon>
        <taxon>Pseudomonadota</taxon>
        <taxon>Betaproteobacteria</taxon>
        <taxon>Neisseriales</taxon>
        <taxon>Chitinibacteraceae</taxon>
        <taxon>Amantichitinum</taxon>
    </lineage>
</organism>
<evidence type="ECO:0000256" key="8">
    <source>
        <dbReference type="ARBA" id="ARBA00023077"/>
    </source>
</evidence>
<dbReference type="Pfam" id="PF00593">
    <property type="entry name" value="TonB_dep_Rec_b-barrel"/>
    <property type="match status" value="1"/>
</dbReference>
<evidence type="ECO:0000259" key="15">
    <source>
        <dbReference type="Pfam" id="PF07715"/>
    </source>
</evidence>
<dbReference type="GO" id="GO:0009279">
    <property type="term" value="C:cell outer membrane"/>
    <property type="evidence" value="ECO:0007669"/>
    <property type="project" value="UniProtKB-SubCell"/>
</dbReference>
<dbReference type="Proteomes" id="UP000037939">
    <property type="component" value="Unassembled WGS sequence"/>
</dbReference>
<keyword evidence="4" id="KW-0410">Iron transport</keyword>
<reference evidence="16 17" key="1">
    <citation type="submission" date="2015-07" db="EMBL/GenBank/DDBJ databases">
        <title>Draft genome sequence of the Amantichitinum ursilacus IGB-41, a new chitin-degrading bacterium.</title>
        <authorList>
            <person name="Kirstahler P."/>
            <person name="Guenther M."/>
            <person name="Grumaz C."/>
            <person name="Rupp S."/>
            <person name="Zibek S."/>
            <person name="Sohn K."/>
        </authorList>
    </citation>
    <scope>NUCLEOTIDE SEQUENCE [LARGE SCALE GENOMIC DNA]</scope>
    <source>
        <strain evidence="16 17">IGB-41</strain>
    </source>
</reference>
<dbReference type="Gene3D" id="2.40.170.20">
    <property type="entry name" value="TonB-dependent receptor, beta-barrel domain"/>
    <property type="match status" value="1"/>
</dbReference>
<dbReference type="RefSeq" id="WP_083458651.1">
    <property type="nucleotide sequence ID" value="NZ_LAQT01000001.1"/>
</dbReference>
<comment type="caution">
    <text evidence="16">The sequence shown here is derived from an EMBL/GenBank/DDBJ whole genome shotgun (WGS) entry which is preliminary data.</text>
</comment>
<keyword evidence="3 11" id="KW-1134">Transmembrane beta strand</keyword>
<dbReference type="EMBL" id="LAQT01000001">
    <property type="protein sequence ID" value="KPC55029.1"/>
    <property type="molecule type" value="Genomic_DNA"/>
</dbReference>
<evidence type="ECO:0000313" key="16">
    <source>
        <dbReference type="EMBL" id="KPC55029.1"/>
    </source>
</evidence>
<name>A0A0N0GR19_9NEIS</name>
<dbReference type="InterPro" id="IPR000531">
    <property type="entry name" value="Beta-barrel_TonB"/>
</dbReference>
<evidence type="ECO:0000256" key="13">
    <source>
        <dbReference type="SAM" id="SignalP"/>
    </source>
</evidence>
<keyword evidence="8 12" id="KW-0798">TonB box</keyword>
<keyword evidence="16" id="KW-0675">Receptor</keyword>
<dbReference type="SUPFAM" id="SSF56935">
    <property type="entry name" value="Porins"/>
    <property type="match status" value="1"/>
</dbReference>
<evidence type="ECO:0000256" key="5">
    <source>
        <dbReference type="ARBA" id="ARBA00022692"/>
    </source>
</evidence>
<evidence type="ECO:0000256" key="9">
    <source>
        <dbReference type="ARBA" id="ARBA00023136"/>
    </source>
</evidence>
<keyword evidence="6" id="KW-0408">Iron</keyword>